<evidence type="ECO:0000313" key="15">
    <source>
        <dbReference type="Proteomes" id="UP000515860"/>
    </source>
</evidence>
<evidence type="ECO:0000256" key="12">
    <source>
        <dbReference type="HAMAP-Rule" id="MF_00111"/>
    </source>
</evidence>
<dbReference type="Proteomes" id="UP000515860">
    <property type="component" value="Chromosome"/>
</dbReference>
<evidence type="ECO:0000313" key="14">
    <source>
        <dbReference type="EMBL" id="QNM07405.1"/>
    </source>
</evidence>
<evidence type="ECO:0000256" key="2">
    <source>
        <dbReference type="ARBA" id="ARBA00004752"/>
    </source>
</evidence>
<dbReference type="HAMAP" id="MF_00111">
    <property type="entry name" value="MurA"/>
    <property type="match status" value="1"/>
</dbReference>
<dbReference type="InterPro" id="IPR005750">
    <property type="entry name" value="UDP_GlcNAc_COvinyl_MurA"/>
</dbReference>
<gene>
    <name evidence="12 14" type="primary">murA</name>
    <name evidence="14" type="ORF">H9Q79_10695</name>
</gene>
<evidence type="ECO:0000256" key="8">
    <source>
        <dbReference type="ARBA" id="ARBA00023306"/>
    </source>
</evidence>
<dbReference type="GO" id="GO:0019277">
    <property type="term" value="P:UDP-N-acetylgalactosamine biosynthetic process"/>
    <property type="evidence" value="ECO:0007669"/>
    <property type="project" value="InterPro"/>
</dbReference>
<evidence type="ECO:0000256" key="11">
    <source>
        <dbReference type="ARBA" id="ARBA00047527"/>
    </source>
</evidence>
<keyword evidence="6 12" id="KW-0133">Cell shape</keyword>
<sequence length="427" mass="46056">MRRCTGERTVDLYQMEGGYPLSGNVRIQGSKNAVLPMMAAALLQRGTVVFHHCPRIADVWCMEEILKSVGARTRWCRDSLLIDCSNIYSGEIPGAYADKMRSSVFLLGSFLPRYGQISISYPGGCTIGRRPIDLHLAVLKALGVEIYEDSCGLHARAGKLTGCRYCFPRISVGATENAVMAAVVAAGVTCLSNCAREPEIIHLCHFLRAMGARIKGEGTGEILIKGVCRLHPAEFSVPSDRIVAGTYLFAGAATRGKVALESAPVEEMEAVLGVYQKMGGQYQVKSGTLVTDSSRVRKAVPFLETAGYPGFPTDLQSPLAAVCATLEGSSRIRETIFEDRYKAAMQMRKMGADIQKCGDVLEIKGGSLHGACVSAEDLRGGAALVVAGLAAEGSTEIDELTYIDRGYEHIEKDITLLGGRISRIYRS</sequence>
<comment type="catalytic activity">
    <reaction evidence="11 12">
        <text>phosphoenolpyruvate + UDP-N-acetyl-alpha-D-glucosamine = UDP-N-acetyl-3-O-(1-carboxyvinyl)-alpha-D-glucosamine + phosphate</text>
        <dbReference type="Rhea" id="RHEA:18681"/>
        <dbReference type="ChEBI" id="CHEBI:43474"/>
        <dbReference type="ChEBI" id="CHEBI:57705"/>
        <dbReference type="ChEBI" id="CHEBI:58702"/>
        <dbReference type="ChEBI" id="CHEBI:68483"/>
        <dbReference type="EC" id="2.5.1.7"/>
    </reaction>
</comment>
<evidence type="ECO:0000256" key="6">
    <source>
        <dbReference type="ARBA" id="ARBA00022960"/>
    </source>
</evidence>
<dbReference type="Gene3D" id="3.65.10.10">
    <property type="entry name" value="Enolpyruvate transferase domain"/>
    <property type="match status" value="2"/>
</dbReference>
<evidence type="ECO:0000256" key="3">
    <source>
        <dbReference type="ARBA" id="ARBA00022490"/>
    </source>
</evidence>
<feature type="binding site" evidence="12">
    <location>
        <position position="101"/>
    </location>
    <ligand>
        <name>UDP-N-acetyl-alpha-D-glucosamine</name>
        <dbReference type="ChEBI" id="CHEBI:57705"/>
    </ligand>
</feature>
<comment type="subcellular location">
    <subcellularLocation>
        <location evidence="1 12">Cytoplasm</location>
    </subcellularLocation>
</comment>
<keyword evidence="9 12" id="KW-0961">Cell wall biogenesis/degradation</keyword>
<dbReference type="EC" id="2.5.1.7" evidence="12"/>
<evidence type="ECO:0000256" key="9">
    <source>
        <dbReference type="ARBA" id="ARBA00023316"/>
    </source>
</evidence>
<dbReference type="GO" id="GO:0071555">
    <property type="term" value="P:cell wall organization"/>
    <property type="evidence" value="ECO:0007669"/>
    <property type="project" value="UniProtKB-KW"/>
</dbReference>
<keyword evidence="12" id="KW-0670">Pyruvate</keyword>
<dbReference type="InterPro" id="IPR036968">
    <property type="entry name" value="Enolpyruvate_Tfrase_sf"/>
</dbReference>
<feature type="binding site" evidence="12">
    <location>
        <begin position="130"/>
        <end position="134"/>
    </location>
    <ligand>
        <name>UDP-N-acetyl-alpha-D-glucosamine</name>
        <dbReference type="ChEBI" id="CHEBI:57705"/>
    </ligand>
</feature>
<dbReference type="SUPFAM" id="SSF55205">
    <property type="entry name" value="EPT/RTPC-like"/>
    <property type="match status" value="1"/>
</dbReference>
<dbReference type="NCBIfam" id="NF006873">
    <property type="entry name" value="PRK09369.1"/>
    <property type="match status" value="1"/>
</dbReference>
<feature type="binding site" evidence="12">
    <location>
        <position position="336"/>
    </location>
    <ligand>
        <name>UDP-N-acetyl-alpha-D-glucosamine</name>
        <dbReference type="ChEBI" id="CHEBI:57705"/>
    </ligand>
</feature>
<evidence type="ECO:0000259" key="13">
    <source>
        <dbReference type="Pfam" id="PF00275"/>
    </source>
</evidence>
<dbReference type="PANTHER" id="PTHR43783:SF1">
    <property type="entry name" value="UDP-N-ACETYLGLUCOSAMINE 1-CARBOXYVINYLTRANSFERASE"/>
    <property type="match status" value="1"/>
</dbReference>
<dbReference type="GO" id="GO:0005737">
    <property type="term" value="C:cytoplasm"/>
    <property type="evidence" value="ECO:0007669"/>
    <property type="project" value="UniProtKB-SubCell"/>
</dbReference>
<dbReference type="NCBIfam" id="TIGR01072">
    <property type="entry name" value="murA"/>
    <property type="match status" value="1"/>
</dbReference>
<dbReference type="InterPro" id="IPR050068">
    <property type="entry name" value="MurA_subfamily"/>
</dbReference>
<feature type="active site" description="Proton donor" evidence="12">
    <location>
        <position position="125"/>
    </location>
</feature>
<organism evidence="14 15">
    <name type="scientific">Wansuia hejianensis</name>
    <dbReference type="NCBI Taxonomy" id="2763667"/>
    <lineage>
        <taxon>Bacteria</taxon>
        <taxon>Bacillati</taxon>
        <taxon>Bacillota</taxon>
        <taxon>Clostridia</taxon>
        <taxon>Lachnospirales</taxon>
        <taxon>Lachnospiraceae</taxon>
        <taxon>Wansuia</taxon>
    </lineage>
</organism>
<dbReference type="Pfam" id="PF00275">
    <property type="entry name" value="EPSP_synthase"/>
    <property type="match status" value="1"/>
</dbReference>
<dbReference type="GO" id="GO:0008360">
    <property type="term" value="P:regulation of cell shape"/>
    <property type="evidence" value="ECO:0007669"/>
    <property type="project" value="UniProtKB-KW"/>
</dbReference>
<dbReference type="EMBL" id="CP060635">
    <property type="protein sequence ID" value="QNM07405.1"/>
    <property type="molecule type" value="Genomic_DNA"/>
</dbReference>
<dbReference type="AlphaFoldDB" id="A0A7G9G9C3"/>
<comment type="similarity">
    <text evidence="10 12">Belongs to the EPSP synthase family. MurA subfamily.</text>
</comment>
<keyword evidence="8 12" id="KW-0131">Cell cycle</keyword>
<proteinExistence type="inferred from homology"/>
<dbReference type="KEGG" id="whj:H9Q79_10695"/>
<feature type="binding site" evidence="12">
    <location>
        <position position="314"/>
    </location>
    <ligand>
        <name>UDP-N-acetyl-alpha-D-glucosamine</name>
        <dbReference type="ChEBI" id="CHEBI:57705"/>
    </ligand>
</feature>
<reference evidence="14 15" key="1">
    <citation type="submission" date="2020-08" db="EMBL/GenBank/DDBJ databases">
        <authorList>
            <person name="Liu C."/>
            <person name="Sun Q."/>
        </authorList>
    </citation>
    <scope>NUCLEOTIDE SEQUENCE [LARGE SCALE GENOMIC DNA]</scope>
    <source>
        <strain evidence="14 15">NSJ-29</strain>
    </source>
</reference>
<dbReference type="PANTHER" id="PTHR43783">
    <property type="entry name" value="UDP-N-ACETYLGLUCOSAMINE 1-CARBOXYVINYLTRANSFERASE"/>
    <property type="match status" value="1"/>
</dbReference>
<keyword evidence="4 12" id="KW-0132">Cell division</keyword>
<evidence type="ECO:0000256" key="7">
    <source>
        <dbReference type="ARBA" id="ARBA00022984"/>
    </source>
</evidence>
<name>A0A7G9G9C3_9FIRM</name>
<evidence type="ECO:0000256" key="4">
    <source>
        <dbReference type="ARBA" id="ARBA00022618"/>
    </source>
</evidence>
<evidence type="ECO:0000256" key="5">
    <source>
        <dbReference type="ARBA" id="ARBA00022679"/>
    </source>
</evidence>
<accession>A0A7G9G9C3</accession>
<dbReference type="InterPro" id="IPR013792">
    <property type="entry name" value="RNA3'P_cycl/enolpyr_Trfase_a/b"/>
</dbReference>
<keyword evidence="15" id="KW-1185">Reference proteome</keyword>
<dbReference type="GO" id="GO:0008760">
    <property type="term" value="F:UDP-N-acetylglucosamine 1-carboxyvinyltransferase activity"/>
    <property type="evidence" value="ECO:0007669"/>
    <property type="project" value="UniProtKB-UniRule"/>
</dbReference>
<protein>
    <recommendedName>
        <fullName evidence="12">UDP-N-acetylglucosamine 1-carboxyvinyltransferase</fullName>
        <ecNumber evidence="12">2.5.1.7</ecNumber>
    </recommendedName>
    <alternativeName>
        <fullName evidence="12">Enoylpyruvate transferase</fullName>
    </alternativeName>
    <alternativeName>
        <fullName evidence="12">UDP-N-acetylglucosamine enolpyruvyl transferase</fullName>
        <shortName evidence="12">EPT</shortName>
    </alternativeName>
</protein>
<evidence type="ECO:0000256" key="10">
    <source>
        <dbReference type="ARBA" id="ARBA00038367"/>
    </source>
</evidence>
<evidence type="ECO:0000256" key="1">
    <source>
        <dbReference type="ARBA" id="ARBA00004496"/>
    </source>
</evidence>
<comment type="pathway">
    <text evidence="2 12">Cell wall biogenesis; peptidoglycan biosynthesis.</text>
</comment>
<comment type="function">
    <text evidence="12">Cell wall formation. Adds enolpyruvyl to UDP-N-acetylglucosamine.</text>
</comment>
<dbReference type="InterPro" id="IPR001986">
    <property type="entry name" value="Enolpyruvate_Tfrase_dom"/>
</dbReference>
<dbReference type="CDD" id="cd01555">
    <property type="entry name" value="UdpNAET"/>
    <property type="match status" value="1"/>
</dbReference>
<dbReference type="GO" id="GO:0051301">
    <property type="term" value="P:cell division"/>
    <property type="evidence" value="ECO:0007669"/>
    <property type="project" value="UniProtKB-KW"/>
</dbReference>
<keyword evidence="7 12" id="KW-0573">Peptidoglycan synthesis</keyword>
<dbReference type="UniPathway" id="UPA00219"/>
<feature type="binding site" evidence="12">
    <location>
        <begin position="31"/>
        <end position="32"/>
    </location>
    <ligand>
        <name>phosphoenolpyruvate</name>
        <dbReference type="ChEBI" id="CHEBI:58702"/>
    </ligand>
</feature>
<comment type="caution">
    <text evidence="12">Lacks conserved residue(s) required for the propagation of feature annotation.</text>
</comment>
<feature type="modified residue" description="2-(S-cysteinyl)pyruvic acid O-phosphothioketal" evidence="12">
    <location>
        <position position="125"/>
    </location>
</feature>
<dbReference type="GO" id="GO:0009252">
    <property type="term" value="P:peptidoglycan biosynthetic process"/>
    <property type="evidence" value="ECO:0007669"/>
    <property type="project" value="UniProtKB-UniRule"/>
</dbReference>
<keyword evidence="3 12" id="KW-0963">Cytoplasm</keyword>
<keyword evidence="5 12" id="KW-0808">Transferase</keyword>
<feature type="domain" description="Enolpyruvate transferase" evidence="13">
    <location>
        <begin position="16"/>
        <end position="412"/>
    </location>
</feature>